<dbReference type="InParanoid" id="F6S536"/>
<dbReference type="OMA" id="ECAFIDE"/>
<dbReference type="PANTHER" id="PTHR47456:SF6">
    <property type="entry name" value="SI:DKEY-31C13.1"/>
    <property type="match status" value="1"/>
</dbReference>
<evidence type="ECO:0000256" key="1">
    <source>
        <dbReference type="SAM" id="MobiDB-lite"/>
    </source>
</evidence>
<reference evidence="2" key="3">
    <citation type="submission" date="2025-08" db="UniProtKB">
        <authorList>
            <consortium name="Ensembl"/>
        </authorList>
    </citation>
    <scope>IDENTIFICATION</scope>
</reference>
<dbReference type="Pfam" id="PF15299">
    <property type="entry name" value="ALS2CR8"/>
    <property type="match status" value="1"/>
</dbReference>
<dbReference type="HOGENOM" id="CLU_1135667_0_0_1"/>
<feature type="region of interest" description="Disordered" evidence="1">
    <location>
        <begin position="79"/>
        <end position="100"/>
    </location>
</feature>
<reference evidence="2" key="4">
    <citation type="submission" date="2025-09" db="UniProtKB">
        <authorList>
            <consortium name="Ensembl"/>
        </authorList>
    </citation>
    <scope>IDENTIFICATION</scope>
</reference>
<dbReference type="GeneTree" id="ENSGT00390000013916"/>
<proteinExistence type="predicted"/>
<protein>
    <submittedName>
        <fullName evidence="2">Uncharacterized protein</fullName>
    </submittedName>
</protein>
<dbReference type="Ensembl" id="ENSCINT00000028669.2">
    <property type="protein sequence ID" value="ENSCINP00000028423.2"/>
    <property type="gene ID" value="ENSCING00000016392.2"/>
</dbReference>
<reference evidence="2" key="2">
    <citation type="journal article" date="2008" name="Genome Biol.">
        <title>Improved genome assembly and evidence-based global gene model set for the chordate Ciona intestinalis: new insight into intron and operon populations.</title>
        <authorList>
            <person name="Satou Y."/>
            <person name="Mineta K."/>
            <person name="Ogasawara M."/>
            <person name="Sasakura Y."/>
            <person name="Shoguchi E."/>
            <person name="Ueno K."/>
            <person name="Yamada L."/>
            <person name="Matsumoto J."/>
            <person name="Wasserscheid J."/>
            <person name="Dewar K."/>
            <person name="Wiley G.B."/>
            <person name="Macmil S.L."/>
            <person name="Roe B.A."/>
            <person name="Zeller R.W."/>
            <person name="Hastings K.E."/>
            <person name="Lemaire P."/>
            <person name="Lindquist E."/>
            <person name="Endo T."/>
            <person name="Hotta K."/>
            <person name="Inaba K."/>
        </authorList>
    </citation>
    <scope>NUCLEOTIDE SEQUENCE [LARGE SCALE GENOMIC DNA]</scope>
    <source>
        <strain evidence="2">wild type</strain>
    </source>
</reference>
<dbReference type="GO" id="GO:0003700">
    <property type="term" value="F:DNA-binding transcription factor activity"/>
    <property type="evidence" value="ECO:0007669"/>
    <property type="project" value="InterPro"/>
</dbReference>
<dbReference type="AlphaFoldDB" id="F6S536"/>
<dbReference type="Proteomes" id="UP000008144">
    <property type="component" value="Chromosome 4"/>
</dbReference>
<dbReference type="InterPro" id="IPR029309">
    <property type="entry name" value="CaRF"/>
</dbReference>
<evidence type="ECO:0000313" key="3">
    <source>
        <dbReference type="Proteomes" id="UP000008144"/>
    </source>
</evidence>
<dbReference type="EMBL" id="EAAA01001990">
    <property type="status" value="NOT_ANNOTATED_CDS"/>
    <property type="molecule type" value="Genomic_DNA"/>
</dbReference>
<reference evidence="3" key="1">
    <citation type="journal article" date="2002" name="Science">
        <title>The draft genome of Ciona intestinalis: insights into chordate and vertebrate origins.</title>
        <authorList>
            <person name="Dehal P."/>
            <person name="Satou Y."/>
            <person name="Campbell R.K."/>
            <person name="Chapman J."/>
            <person name="Degnan B."/>
            <person name="De Tomaso A."/>
            <person name="Davidson B."/>
            <person name="Di Gregorio A."/>
            <person name="Gelpke M."/>
            <person name="Goodstein D.M."/>
            <person name="Harafuji N."/>
            <person name="Hastings K.E."/>
            <person name="Ho I."/>
            <person name="Hotta K."/>
            <person name="Huang W."/>
            <person name="Kawashima T."/>
            <person name="Lemaire P."/>
            <person name="Martinez D."/>
            <person name="Meinertzhagen I.A."/>
            <person name="Necula S."/>
            <person name="Nonaka M."/>
            <person name="Putnam N."/>
            <person name="Rash S."/>
            <person name="Saiga H."/>
            <person name="Satake M."/>
            <person name="Terry A."/>
            <person name="Yamada L."/>
            <person name="Wang H.G."/>
            <person name="Awazu S."/>
            <person name="Azumi K."/>
            <person name="Boore J."/>
            <person name="Branno M."/>
            <person name="Chin-Bow S."/>
            <person name="DeSantis R."/>
            <person name="Doyle S."/>
            <person name="Francino P."/>
            <person name="Keys D.N."/>
            <person name="Haga S."/>
            <person name="Hayashi H."/>
            <person name="Hino K."/>
            <person name="Imai K.S."/>
            <person name="Inaba K."/>
            <person name="Kano S."/>
            <person name="Kobayashi K."/>
            <person name="Kobayashi M."/>
            <person name="Lee B.I."/>
            <person name="Makabe K.W."/>
            <person name="Manohar C."/>
            <person name="Matassi G."/>
            <person name="Medina M."/>
            <person name="Mochizuki Y."/>
            <person name="Mount S."/>
            <person name="Morishita T."/>
            <person name="Miura S."/>
            <person name="Nakayama A."/>
            <person name="Nishizaka S."/>
            <person name="Nomoto H."/>
            <person name="Ohta F."/>
            <person name="Oishi K."/>
            <person name="Rigoutsos I."/>
            <person name="Sano M."/>
            <person name="Sasaki A."/>
            <person name="Sasakura Y."/>
            <person name="Shoguchi E."/>
            <person name="Shin-i T."/>
            <person name="Spagnuolo A."/>
            <person name="Stainier D."/>
            <person name="Suzuki M.M."/>
            <person name="Tassy O."/>
            <person name="Takatori N."/>
            <person name="Tokuoka M."/>
            <person name="Yagi K."/>
            <person name="Yoshizaki F."/>
            <person name="Wada S."/>
            <person name="Zhang C."/>
            <person name="Hyatt P.D."/>
            <person name="Larimer F."/>
            <person name="Detter C."/>
            <person name="Doggett N."/>
            <person name="Glavina T."/>
            <person name="Hawkins T."/>
            <person name="Richardson P."/>
            <person name="Lucas S."/>
            <person name="Kohara Y."/>
            <person name="Levine M."/>
            <person name="Satoh N."/>
            <person name="Rokhsar D.S."/>
        </authorList>
    </citation>
    <scope>NUCLEOTIDE SEQUENCE [LARGE SCALE GENOMIC DNA]</scope>
</reference>
<keyword evidence="3" id="KW-1185">Reference proteome</keyword>
<dbReference type="PANTHER" id="PTHR47456">
    <property type="entry name" value="PHD-TYPE DOMAIN-CONTAINING PROTEIN"/>
    <property type="match status" value="1"/>
</dbReference>
<organism evidence="2 3">
    <name type="scientific">Ciona intestinalis</name>
    <name type="common">Transparent sea squirt</name>
    <name type="synonym">Ascidia intestinalis</name>
    <dbReference type="NCBI Taxonomy" id="7719"/>
    <lineage>
        <taxon>Eukaryota</taxon>
        <taxon>Metazoa</taxon>
        <taxon>Chordata</taxon>
        <taxon>Tunicata</taxon>
        <taxon>Ascidiacea</taxon>
        <taxon>Phlebobranchia</taxon>
        <taxon>Cionidae</taxon>
        <taxon>Ciona</taxon>
    </lineage>
</organism>
<accession>F6S536</accession>
<evidence type="ECO:0000313" key="2">
    <source>
        <dbReference type="Ensembl" id="ENSCINP00000028423.2"/>
    </source>
</evidence>
<sequence length="245" mass="28510">MDTVEYGSNTSLESEPCIKWFPSLELAEQELYRHEVDTMCSFTISKKKQTNADKRLVHWDKDNIPFFVMEFIKYKCTHGKGPGTRDRRNPALPPAKKHMRVKKTRKQDCKAYITIRKIIKFPQFQVAPHQRSLGSKKKLISKFIKTNLDTNKDLVKCTLFRMTFPDAGDHHGHEIGKVQLGTVTNLNRLVLKYLKEIIAKGNSSVPELKQLVDKYVVEELFKDRTPPPPTNRIFYPTNRTIRNHL</sequence>
<name>F6S536_CIOIN</name>